<dbReference type="Pfam" id="PF00550">
    <property type="entry name" value="PP-binding"/>
    <property type="match status" value="1"/>
</dbReference>
<evidence type="ECO:0000256" key="2">
    <source>
        <dbReference type="ARBA" id="ARBA00022553"/>
    </source>
</evidence>
<evidence type="ECO:0000259" key="4">
    <source>
        <dbReference type="PROSITE" id="PS50075"/>
    </source>
</evidence>
<dbReference type="PANTHER" id="PTHR43775">
    <property type="entry name" value="FATTY ACID SYNTHASE"/>
    <property type="match status" value="1"/>
</dbReference>
<dbReference type="Pfam" id="PF08659">
    <property type="entry name" value="KR"/>
    <property type="match status" value="1"/>
</dbReference>
<dbReference type="InterPro" id="IPR013968">
    <property type="entry name" value="PKS_KR"/>
</dbReference>
<dbReference type="InterPro" id="IPR014043">
    <property type="entry name" value="Acyl_transferase_dom"/>
</dbReference>
<dbReference type="InterPro" id="IPR050091">
    <property type="entry name" value="PKS_NRPS_Biosynth_Enz"/>
</dbReference>
<dbReference type="PROSITE" id="PS50075">
    <property type="entry name" value="CARRIER"/>
    <property type="match status" value="1"/>
</dbReference>
<evidence type="ECO:0000313" key="5">
    <source>
        <dbReference type="EMBL" id="MFC3966530.1"/>
    </source>
</evidence>
<dbReference type="Proteomes" id="UP001595696">
    <property type="component" value="Unassembled WGS sequence"/>
</dbReference>
<keyword evidence="3" id="KW-0808">Transferase</keyword>
<sequence length="858" mass="89886">DSLVPGVSIAAVNAVDTVVISGDEDAVSAVAAKWEQTKRLAVSHAFHSPHMDAMLEEFARVLEGVELSAPRIPVVSDRTGELLTAEQATSVEYWVSHVRETVQFAKALDVLADTHHLDVMKLLRGERELLEGVARAFTAGVDVDWSRVKPGRRVPLPTYAFQHDRYWLESTPDDTAFWQLIESGADDTLTPVRDAISAWRSSRRAHAQIDSWRYRVGWKAATEPLGTGVLTGTWLIVTAPGLEELTAACARALTAHGATTVVIDSPDELPEAAASVTGVLSLLGLLDIPDAAGVTPGLAHTVRLVQALTKAGAGAPLWSVTRGAVSTGAGDELTAPAQAMVWGLGRVAGLEHPAHRGGLIDLPADFDAAAERALCAVVSGTAGEDQVAIRPTGVFLRRLLPAPATGSQPAARPVAGGTVLITGGTGALGAHVARWAAAQGASRLLLLSRRGPDTPGVDELIAELRSSATDIEIRAVACDITDRDAVAGIVAGIPDEHPLTTVVHTAGASTRSAIDDLDTAGLAAVTAAKVGGAMVLHRVLSALPDPVRLVLFSSAAGIWGGGGQGAYSAANAYLDALAEHRAGTGAPTTAVAWGPWAEGGMVDRAAGEQLDRRGLILLPPEAAVRALHRALELGDTAITVADMNWSRFHPAYADAGPRPLLGELPQVKALLAEAEADRGGAGHPALVDRLAELSEAEQRKHLLELVRAEAARVLGHADPAAVRTTRGFLDSGFDSLLAVEFRNRLGVVTGLALPSTLLFDYPTVAAVAEHLHDQLFDVDAGLAAALERLAAILSGESATDDLRLLVKRRIDPLLTGRPDPDANPDRFQEFTPDDMFKLIDDTLGLGSADASAPNEEDA</sequence>
<dbReference type="InterPro" id="IPR036736">
    <property type="entry name" value="ACP-like_sf"/>
</dbReference>
<reference evidence="6" key="1">
    <citation type="journal article" date="2019" name="Int. J. Syst. Evol. Microbiol.">
        <title>The Global Catalogue of Microorganisms (GCM) 10K type strain sequencing project: providing services to taxonomists for standard genome sequencing and annotation.</title>
        <authorList>
            <consortium name="The Broad Institute Genomics Platform"/>
            <consortium name="The Broad Institute Genome Sequencing Center for Infectious Disease"/>
            <person name="Wu L."/>
            <person name="Ma J."/>
        </authorList>
    </citation>
    <scope>NUCLEOTIDE SEQUENCE [LARGE SCALE GENOMIC DNA]</scope>
    <source>
        <strain evidence="6">CGMCC 4.7330</strain>
    </source>
</reference>
<dbReference type="SMART" id="SM00823">
    <property type="entry name" value="PKS_PP"/>
    <property type="match status" value="1"/>
</dbReference>
<gene>
    <name evidence="5" type="ORF">ACFO0B_31485</name>
</gene>
<proteinExistence type="predicted"/>
<dbReference type="SMART" id="SM01294">
    <property type="entry name" value="PKS_PP_betabranch"/>
    <property type="match status" value="1"/>
</dbReference>
<feature type="non-terminal residue" evidence="5">
    <location>
        <position position="1"/>
    </location>
</feature>
<evidence type="ECO:0000313" key="6">
    <source>
        <dbReference type="Proteomes" id="UP001595696"/>
    </source>
</evidence>
<dbReference type="SUPFAM" id="SSF51735">
    <property type="entry name" value="NAD(P)-binding Rossmann-fold domains"/>
    <property type="match status" value="2"/>
</dbReference>
<dbReference type="SUPFAM" id="SSF52151">
    <property type="entry name" value="FabD/lysophospholipase-like"/>
    <property type="match status" value="1"/>
</dbReference>
<accession>A0ABV8E2X6</accession>
<dbReference type="Gene3D" id="3.40.366.10">
    <property type="entry name" value="Malonyl-Coenzyme A Acyl Carrier Protein, domain 2"/>
    <property type="match status" value="1"/>
</dbReference>
<dbReference type="Pfam" id="PF00698">
    <property type="entry name" value="Acyl_transf_1"/>
    <property type="match status" value="1"/>
</dbReference>
<evidence type="ECO:0000256" key="1">
    <source>
        <dbReference type="ARBA" id="ARBA00022450"/>
    </source>
</evidence>
<dbReference type="InterPro" id="IPR016035">
    <property type="entry name" value="Acyl_Trfase/lysoPLipase"/>
</dbReference>
<dbReference type="SMART" id="SM00827">
    <property type="entry name" value="PKS_AT"/>
    <property type="match status" value="1"/>
</dbReference>
<dbReference type="InterPro" id="IPR036291">
    <property type="entry name" value="NAD(P)-bd_dom_sf"/>
</dbReference>
<dbReference type="RefSeq" id="WP_378617393.1">
    <property type="nucleotide sequence ID" value="NZ_JBHSAX010000035.1"/>
</dbReference>
<dbReference type="SUPFAM" id="SSF47336">
    <property type="entry name" value="ACP-like"/>
    <property type="match status" value="1"/>
</dbReference>
<dbReference type="EMBL" id="JBHSAX010000035">
    <property type="protein sequence ID" value="MFC3966530.1"/>
    <property type="molecule type" value="Genomic_DNA"/>
</dbReference>
<dbReference type="InterPro" id="IPR057326">
    <property type="entry name" value="KR_dom"/>
</dbReference>
<dbReference type="PANTHER" id="PTHR43775:SF51">
    <property type="entry name" value="INACTIVE PHENOLPHTHIOCEROL SYNTHESIS POLYKETIDE SYNTHASE TYPE I PKS1-RELATED"/>
    <property type="match status" value="1"/>
</dbReference>
<dbReference type="CDD" id="cd08952">
    <property type="entry name" value="KR_1_SDR_x"/>
    <property type="match status" value="1"/>
</dbReference>
<feature type="domain" description="Carrier" evidence="4">
    <location>
        <begin position="700"/>
        <end position="775"/>
    </location>
</feature>
<dbReference type="SMART" id="SM00822">
    <property type="entry name" value="PKS_KR"/>
    <property type="match status" value="1"/>
</dbReference>
<dbReference type="Gene3D" id="3.30.70.3290">
    <property type="match status" value="1"/>
</dbReference>
<organism evidence="5 6">
    <name type="scientific">Nocardia jiangsuensis</name>
    <dbReference type="NCBI Taxonomy" id="1691563"/>
    <lineage>
        <taxon>Bacteria</taxon>
        <taxon>Bacillati</taxon>
        <taxon>Actinomycetota</taxon>
        <taxon>Actinomycetes</taxon>
        <taxon>Mycobacteriales</taxon>
        <taxon>Nocardiaceae</taxon>
        <taxon>Nocardia</taxon>
    </lineage>
</organism>
<keyword evidence="1" id="KW-0596">Phosphopantetheine</keyword>
<comment type="caution">
    <text evidence="5">The sequence shown here is derived from an EMBL/GenBank/DDBJ whole genome shotgun (WGS) entry which is preliminary data.</text>
</comment>
<dbReference type="InterPro" id="IPR001227">
    <property type="entry name" value="Ac_transferase_dom_sf"/>
</dbReference>
<keyword evidence="6" id="KW-1185">Reference proteome</keyword>
<dbReference type="Gene3D" id="1.10.1200.10">
    <property type="entry name" value="ACP-like"/>
    <property type="match status" value="1"/>
</dbReference>
<keyword evidence="2" id="KW-0597">Phosphoprotein</keyword>
<evidence type="ECO:0000256" key="3">
    <source>
        <dbReference type="ARBA" id="ARBA00022679"/>
    </source>
</evidence>
<protein>
    <submittedName>
        <fullName evidence="5">SDR family NAD(P)-dependent oxidoreductase</fullName>
    </submittedName>
</protein>
<dbReference type="InterPro" id="IPR009081">
    <property type="entry name" value="PP-bd_ACP"/>
</dbReference>
<dbReference type="Gene3D" id="3.40.50.720">
    <property type="entry name" value="NAD(P)-binding Rossmann-like Domain"/>
    <property type="match status" value="1"/>
</dbReference>
<name>A0ABV8E2X6_9NOCA</name>
<dbReference type="Gene3D" id="3.30.70.250">
    <property type="entry name" value="Malonyl-CoA ACP transacylase, ACP-binding"/>
    <property type="match status" value="1"/>
</dbReference>
<dbReference type="InterPro" id="IPR020806">
    <property type="entry name" value="PKS_PP-bd"/>
</dbReference>